<proteinExistence type="predicted"/>
<evidence type="ECO:0000313" key="3">
    <source>
        <dbReference type="Proteomes" id="UP001595379"/>
    </source>
</evidence>
<dbReference type="EMBL" id="JBHRSV010000016">
    <property type="protein sequence ID" value="MFC2926256.1"/>
    <property type="molecule type" value="Genomic_DNA"/>
</dbReference>
<feature type="transmembrane region" description="Helical" evidence="1">
    <location>
        <begin position="6"/>
        <end position="26"/>
    </location>
</feature>
<keyword evidence="1" id="KW-0812">Transmembrane</keyword>
<comment type="caution">
    <text evidence="2">The sequence shown here is derived from an EMBL/GenBank/DDBJ whole genome shotgun (WGS) entry which is preliminary data.</text>
</comment>
<organism evidence="2 3">
    <name type="scientific">Hyphobacterium vulgare</name>
    <dbReference type="NCBI Taxonomy" id="1736751"/>
    <lineage>
        <taxon>Bacteria</taxon>
        <taxon>Pseudomonadati</taxon>
        <taxon>Pseudomonadota</taxon>
        <taxon>Alphaproteobacteria</taxon>
        <taxon>Maricaulales</taxon>
        <taxon>Maricaulaceae</taxon>
        <taxon>Hyphobacterium</taxon>
    </lineage>
</organism>
<feature type="transmembrane region" description="Helical" evidence="1">
    <location>
        <begin position="109"/>
        <end position="128"/>
    </location>
</feature>
<dbReference type="RefSeq" id="WP_343164568.1">
    <property type="nucleotide sequence ID" value="NZ_JBHRSV010000016.1"/>
</dbReference>
<evidence type="ECO:0000313" key="2">
    <source>
        <dbReference type="EMBL" id="MFC2926256.1"/>
    </source>
</evidence>
<name>A0ABV6ZXP0_9PROT</name>
<evidence type="ECO:0000256" key="1">
    <source>
        <dbReference type="SAM" id="Phobius"/>
    </source>
</evidence>
<dbReference type="Proteomes" id="UP001595379">
    <property type="component" value="Unassembled WGS sequence"/>
</dbReference>
<accession>A0ABV6ZXP0</accession>
<evidence type="ECO:0008006" key="4">
    <source>
        <dbReference type="Google" id="ProtNLM"/>
    </source>
</evidence>
<keyword evidence="3" id="KW-1185">Reference proteome</keyword>
<protein>
    <recommendedName>
        <fullName evidence="4">DUF4345 domain-containing protein</fullName>
    </recommendedName>
</protein>
<reference evidence="3" key="1">
    <citation type="journal article" date="2019" name="Int. J. Syst. Evol. Microbiol.">
        <title>The Global Catalogue of Microorganisms (GCM) 10K type strain sequencing project: providing services to taxonomists for standard genome sequencing and annotation.</title>
        <authorList>
            <consortium name="The Broad Institute Genomics Platform"/>
            <consortium name="The Broad Institute Genome Sequencing Center for Infectious Disease"/>
            <person name="Wu L."/>
            <person name="Ma J."/>
        </authorList>
    </citation>
    <scope>NUCLEOTIDE SEQUENCE [LARGE SCALE GENOMIC DNA]</scope>
    <source>
        <strain evidence="3">KCTC 52487</strain>
    </source>
</reference>
<feature type="transmembrane region" description="Helical" evidence="1">
    <location>
        <begin position="70"/>
        <end position="89"/>
    </location>
</feature>
<gene>
    <name evidence="2" type="ORF">ACFOOR_09065</name>
</gene>
<keyword evidence="1" id="KW-1133">Transmembrane helix</keyword>
<keyword evidence="1" id="KW-0472">Membrane</keyword>
<sequence length="129" mass="13628">MLAEIARYGVITFGLFLILAGVWMAFRPAACRAILSKMGSTPLIHYGEHAIRALGGLCLIGAASASKAPLILTVAGGFIVISSIVIALAPRRWHAAYAVWWADRLPLMAFRALSPVSLIGGAALIWSVA</sequence>